<dbReference type="AlphaFoldDB" id="A0A8C9MIM9"/>
<evidence type="ECO:0000313" key="1">
    <source>
        <dbReference type="Ensembl" id="ENSSCAP00000004122.1"/>
    </source>
</evidence>
<accession>A0A8C9MIM9</accession>
<name>A0A8C9MIM9_SERCA</name>
<organism evidence="1 2">
    <name type="scientific">Serinus canaria</name>
    <name type="common">Island canary</name>
    <name type="synonym">Fringilla canaria</name>
    <dbReference type="NCBI Taxonomy" id="9135"/>
    <lineage>
        <taxon>Eukaryota</taxon>
        <taxon>Metazoa</taxon>
        <taxon>Chordata</taxon>
        <taxon>Craniata</taxon>
        <taxon>Vertebrata</taxon>
        <taxon>Euteleostomi</taxon>
        <taxon>Archelosauria</taxon>
        <taxon>Archosauria</taxon>
        <taxon>Dinosauria</taxon>
        <taxon>Saurischia</taxon>
        <taxon>Theropoda</taxon>
        <taxon>Coelurosauria</taxon>
        <taxon>Aves</taxon>
        <taxon>Neognathae</taxon>
        <taxon>Neoaves</taxon>
        <taxon>Telluraves</taxon>
        <taxon>Australaves</taxon>
        <taxon>Passeriformes</taxon>
        <taxon>Passeroidea</taxon>
        <taxon>Fringillidae</taxon>
        <taxon>Carduelinae</taxon>
        <taxon>Serinus</taxon>
    </lineage>
</organism>
<evidence type="ECO:0000313" key="2">
    <source>
        <dbReference type="Proteomes" id="UP000694409"/>
    </source>
</evidence>
<proteinExistence type="predicted"/>
<dbReference type="Ensembl" id="ENSSCAT00000004786.1">
    <property type="protein sequence ID" value="ENSSCAP00000004122.1"/>
    <property type="gene ID" value="ENSSCAG00000003393.1"/>
</dbReference>
<protein>
    <submittedName>
        <fullName evidence="1">Uncharacterized protein</fullName>
    </submittedName>
</protein>
<keyword evidence="2" id="KW-1185">Reference proteome</keyword>
<sequence>MTFLPKAGSIISIGVKWLMAPDCSQVSEKKSFSLGSRLCNPPRVLLLALQESPSRLMEMGPPRCPRDVCRAGDRQELSAGIPSLVPNPPRGLWQDRGGTIWLKAGTGTFDKYYCSSVLLAQFSATTGKERSSLFVPCLLQFHGT</sequence>
<dbReference type="Proteomes" id="UP000694409">
    <property type="component" value="Unassembled WGS sequence"/>
</dbReference>
<reference evidence="1" key="2">
    <citation type="submission" date="2025-09" db="UniProtKB">
        <authorList>
            <consortium name="Ensembl"/>
        </authorList>
    </citation>
    <scope>IDENTIFICATION</scope>
</reference>
<reference evidence="1" key="1">
    <citation type="submission" date="2025-08" db="UniProtKB">
        <authorList>
            <consortium name="Ensembl"/>
        </authorList>
    </citation>
    <scope>IDENTIFICATION</scope>
</reference>